<dbReference type="PANTHER" id="PTHR43080">
    <property type="entry name" value="CBS DOMAIN-CONTAINING PROTEIN CBSX3, MITOCHONDRIAL"/>
    <property type="match status" value="1"/>
</dbReference>
<evidence type="ECO:0000256" key="2">
    <source>
        <dbReference type="PROSITE-ProRule" id="PRU00703"/>
    </source>
</evidence>
<dbReference type="GeneID" id="32686314"/>
<dbReference type="InterPro" id="IPR046342">
    <property type="entry name" value="CBS_dom_sf"/>
</dbReference>
<protein>
    <submittedName>
        <fullName evidence="5">CBS domain-containing protein</fullName>
    </submittedName>
</protein>
<dbReference type="Pfam" id="PF03445">
    <property type="entry name" value="DUF294"/>
    <property type="match status" value="1"/>
</dbReference>
<dbReference type="Proteomes" id="UP000247118">
    <property type="component" value="Chromosome"/>
</dbReference>
<dbReference type="PROSITE" id="PS51371">
    <property type="entry name" value="CBS"/>
    <property type="match status" value="1"/>
</dbReference>
<dbReference type="InterPro" id="IPR018490">
    <property type="entry name" value="cNMP-bd_dom_sf"/>
</dbReference>
<dbReference type="GO" id="GO:0008773">
    <property type="term" value="F:[protein-PII] uridylyltransferase activity"/>
    <property type="evidence" value="ECO:0007669"/>
    <property type="project" value="InterPro"/>
</dbReference>
<dbReference type="RefSeq" id="WP_004021458.1">
    <property type="nucleotide sequence ID" value="NZ_CABEIC010000002.1"/>
</dbReference>
<dbReference type="PROSITE" id="PS50042">
    <property type="entry name" value="CNMP_BINDING_3"/>
    <property type="match status" value="1"/>
</dbReference>
<dbReference type="KEGG" id="gta:BCM27_01075"/>
<feature type="domain" description="Cyclic nucleotide-binding" evidence="3">
    <location>
        <begin position="13"/>
        <end position="103"/>
    </location>
</feature>
<dbReference type="Gene3D" id="3.10.580.10">
    <property type="entry name" value="CBS-domain"/>
    <property type="match status" value="1"/>
</dbReference>
<dbReference type="InterPro" id="IPR005105">
    <property type="entry name" value="GlnD_Uridyltrans_N"/>
</dbReference>
<dbReference type="CDD" id="cd00038">
    <property type="entry name" value="CAP_ED"/>
    <property type="match status" value="1"/>
</dbReference>
<name>A0AAD0NW72_9ACTN</name>
<dbReference type="SUPFAM" id="SSF51206">
    <property type="entry name" value="cAMP-binding domain-like"/>
    <property type="match status" value="1"/>
</dbReference>
<dbReference type="EMBL" id="CP029604">
    <property type="protein sequence ID" value="AWO82328.1"/>
    <property type="molecule type" value="Genomic_DNA"/>
</dbReference>
<dbReference type="InterPro" id="IPR014710">
    <property type="entry name" value="RmlC-like_jellyroll"/>
</dbReference>
<dbReference type="Pfam" id="PF00571">
    <property type="entry name" value="CBS"/>
    <property type="match status" value="1"/>
</dbReference>
<feature type="domain" description="CBS" evidence="4">
    <location>
        <begin position="209"/>
        <end position="267"/>
    </location>
</feature>
<evidence type="ECO:0000313" key="5">
    <source>
        <dbReference type="EMBL" id="AWO82328.1"/>
    </source>
</evidence>
<evidence type="ECO:0000259" key="3">
    <source>
        <dbReference type="PROSITE" id="PS50042"/>
    </source>
</evidence>
<accession>A0AAD0NW72</accession>
<dbReference type="InterPro" id="IPR018821">
    <property type="entry name" value="DUF294_put_nucleoTrafse_sb-bd"/>
</dbReference>
<proteinExistence type="predicted"/>
<dbReference type="InterPro" id="IPR000644">
    <property type="entry name" value="CBS_dom"/>
</dbReference>
<evidence type="ECO:0000259" key="4">
    <source>
        <dbReference type="PROSITE" id="PS51371"/>
    </source>
</evidence>
<dbReference type="InterPro" id="IPR051257">
    <property type="entry name" value="Diverse_CBS-Domain"/>
</dbReference>
<dbReference type="AlphaFoldDB" id="A0AAD0NW72"/>
<dbReference type="SUPFAM" id="SSF54631">
    <property type="entry name" value="CBS-domain pair"/>
    <property type="match status" value="1"/>
</dbReference>
<dbReference type="InterPro" id="IPR000595">
    <property type="entry name" value="cNMP-bd_dom"/>
</dbReference>
<keyword evidence="1 2" id="KW-0129">CBS domain</keyword>
<dbReference type="PANTHER" id="PTHR43080:SF2">
    <property type="entry name" value="CBS DOMAIN-CONTAINING PROTEIN"/>
    <property type="match status" value="1"/>
</dbReference>
<evidence type="ECO:0000256" key="1">
    <source>
        <dbReference type="ARBA" id="ARBA00023122"/>
    </source>
</evidence>
<dbReference type="CDD" id="cd05401">
    <property type="entry name" value="NT_GlnE_GlnD_like"/>
    <property type="match status" value="1"/>
</dbReference>
<dbReference type="Pfam" id="PF10335">
    <property type="entry name" value="DUF294_C"/>
    <property type="match status" value="1"/>
</dbReference>
<reference evidence="5 6" key="1">
    <citation type="submission" date="2018-05" db="EMBL/GenBank/DDBJ databases">
        <title>Complete genome sequence of Gordonia terrae NRRL B-16283.</title>
        <authorList>
            <person name="Garlena R.A."/>
            <person name="Russell D.A."/>
            <person name="Hatfull G.F."/>
        </authorList>
    </citation>
    <scope>NUCLEOTIDE SEQUENCE [LARGE SCALE GENOMIC DNA]</scope>
    <source>
        <strain evidence="5 6">NRRL B-16283</strain>
    </source>
</reference>
<sequence length="609" mass="66449">MREYVEFLGAHSPYDRLDSGDLRSLAETVEVEFFAAGTMIVPVGAEPLDQMSVIRTGSVQVLDRGREVDLLTTGDTFGHVSVLSGLAPSMAVRAVEDTVCYRIPDPRSVLRHPEVLQYSHYGSVTARDRLISVGGAVNRLERPLGEVTKGVLWCESDDSIRTVAQEITRAGQSCAIFVRGDEIGIVTDDDFRKRVATGEVPVDQPVHTIASIPALSVSSDYTVSAAYLRMVEFGIHHLVVTDGRGRPTGIARVVDIAATDVSHPLVIRSAAANARTLDELADAAKLLSPTLVELWDAGVPPMHLAAVLSTMNEAVFRRMVELRTADDELWQSITPSWMLLGSLGRREPLPNSDLDTAVAWEVADDCREVDHAALKAASRAIVDDAQSCGLQPCRQGLNVSNDLFNRSAAGWAEAVRRWRAEPEDDDSVMMVSTMLDARPLTYARLTRPLKSALSASAGRDAYGRTLTMNALRQRPPAGFVREFVIEHIGRRRSLNLKKAALRPAASVARAVAFRAGDASGSTLRRISTARDAGLLNPTEADDLGSAYQHCFGLVVEHQIAALREHREISSCLDPATIAGPERRQLRDAFRAIRSVQDRIASDRYDKGTF</sequence>
<dbReference type="Pfam" id="PF00027">
    <property type="entry name" value="cNMP_binding"/>
    <property type="match status" value="1"/>
</dbReference>
<gene>
    <name evidence="5" type="ORF">DLJ61_01080</name>
</gene>
<dbReference type="Gene3D" id="2.60.120.10">
    <property type="entry name" value="Jelly Rolls"/>
    <property type="match status" value="1"/>
</dbReference>
<evidence type="ECO:0000313" key="6">
    <source>
        <dbReference type="Proteomes" id="UP000247118"/>
    </source>
</evidence>
<organism evidence="5 6">
    <name type="scientific">Gordonia terrae</name>
    <dbReference type="NCBI Taxonomy" id="2055"/>
    <lineage>
        <taxon>Bacteria</taxon>
        <taxon>Bacillati</taxon>
        <taxon>Actinomycetota</taxon>
        <taxon>Actinomycetes</taxon>
        <taxon>Mycobacteriales</taxon>
        <taxon>Gordoniaceae</taxon>
        <taxon>Gordonia</taxon>
    </lineage>
</organism>